<keyword evidence="3 5" id="KW-0288">FMN</keyword>
<evidence type="ECO:0000259" key="6">
    <source>
        <dbReference type="Pfam" id="PF00881"/>
    </source>
</evidence>
<dbReference type="Gene3D" id="3.40.109.10">
    <property type="entry name" value="NADH Oxidase"/>
    <property type="match status" value="1"/>
</dbReference>
<evidence type="ECO:0000313" key="8">
    <source>
        <dbReference type="Proteomes" id="UP000630353"/>
    </source>
</evidence>
<evidence type="ECO:0000256" key="5">
    <source>
        <dbReference type="PIRNR" id="PIRNR005426"/>
    </source>
</evidence>
<dbReference type="GO" id="GO:0016491">
    <property type="term" value="F:oxidoreductase activity"/>
    <property type="evidence" value="ECO:0007669"/>
    <property type="project" value="UniProtKB-UniRule"/>
</dbReference>
<protein>
    <submittedName>
        <fullName evidence="7">NADPH-dependent oxidoreductase</fullName>
    </submittedName>
</protein>
<evidence type="ECO:0000256" key="2">
    <source>
        <dbReference type="ARBA" id="ARBA00022630"/>
    </source>
</evidence>
<accession>A0A919CSZ8</accession>
<name>A0A919CSZ8_9PROT</name>
<keyword evidence="8" id="KW-1185">Reference proteome</keyword>
<dbReference type="EMBL" id="BMZS01000011">
    <property type="protein sequence ID" value="GHD60047.1"/>
    <property type="molecule type" value="Genomic_DNA"/>
</dbReference>
<comment type="similarity">
    <text evidence="1 5">Belongs to the flavin oxidoreductase frp family.</text>
</comment>
<dbReference type="RefSeq" id="WP_189993995.1">
    <property type="nucleotide sequence ID" value="NZ_BMZS01000011.1"/>
</dbReference>
<dbReference type="InterPro" id="IPR016446">
    <property type="entry name" value="Flavin_OxRdtase_Frp"/>
</dbReference>
<evidence type="ECO:0000256" key="3">
    <source>
        <dbReference type="ARBA" id="ARBA00022643"/>
    </source>
</evidence>
<feature type="domain" description="Nitroreductase" evidence="6">
    <location>
        <begin position="33"/>
        <end position="188"/>
    </location>
</feature>
<sequence>MTEKTIADLIEDRFGLPTEDGRDMPAAGELAAILRHRSHRRYKPDPVPDELLRVVLAAAFSAPAKSDLQQCSVVVVKDPAVRARLNELVASQDWVPGAPSLLVFCGDSRRIRRVAQARGKPYPNGHLDAFLNCAVDAGIVLATFIRAAEAVGLGCCPISVIRDRIEEVADLLGLPDHVFPLAGMGLGWPRAEGWISLRLPPSVTVHTDRYDDGDLLAEVEAYDRRRDARFSTPPEKQRMTKEYGVAEFYGWSEDKARQYAVPQRKQLARFLTSKGFDLD</sequence>
<gene>
    <name evidence="7" type="ORF">GCM10017083_45630</name>
</gene>
<keyword evidence="5" id="KW-0521">NADP</keyword>
<comment type="caution">
    <text evidence="7">The sequence shown here is derived from an EMBL/GenBank/DDBJ whole genome shotgun (WGS) entry which is preliminary data.</text>
</comment>
<evidence type="ECO:0000256" key="4">
    <source>
        <dbReference type="ARBA" id="ARBA00023002"/>
    </source>
</evidence>
<organism evidence="7 8">
    <name type="scientific">Thalassobaculum fulvum</name>
    <dbReference type="NCBI Taxonomy" id="1633335"/>
    <lineage>
        <taxon>Bacteria</taxon>
        <taxon>Pseudomonadati</taxon>
        <taxon>Pseudomonadota</taxon>
        <taxon>Alphaproteobacteria</taxon>
        <taxon>Rhodospirillales</taxon>
        <taxon>Thalassobaculaceae</taxon>
        <taxon>Thalassobaculum</taxon>
    </lineage>
</organism>
<dbReference type="AlphaFoldDB" id="A0A919CSZ8"/>
<dbReference type="InterPro" id="IPR029479">
    <property type="entry name" value="Nitroreductase"/>
</dbReference>
<dbReference type="InterPro" id="IPR000415">
    <property type="entry name" value="Nitroreductase-like"/>
</dbReference>
<dbReference type="SUPFAM" id="SSF55469">
    <property type="entry name" value="FMN-dependent nitroreductase-like"/>
    <property type="match status" value="1"/>
</dbReference>
<dbReference type="PANTHER" id="PTHR43425">
    <property type="entry name" value="OXYGEN-INSENSITIVE NADPH NITROREDUCTASE"/>
    <property type="match status" value="1"/>
</dbReference>
<keyword evidence="4 5" id="KW-0560">Oxidoreductase</keyword>
<dbReference type="PANTHER" id="PTHR43425:SF2">
    <property type="entry name" value="OXYGEN-INSENSITIVE NADPH NITROREDUCTASE"/>
    <property type="match status" value="1"/>
</dbReference>
<reference evidence="7" key="1">
    <citation type="journal article" date="2014" name="Int. J. Syst. Evol. Microbiol.">
        <title>Complete genome sequence of Corynebacterium casei LMG S-19264T (=DSM 44701T), isolated from a smear-ripened cheese.</title>
        <authorList>
            <consortium name="US DOE Joint Genome Institute (JGI-PGF)"/>
            <person name="Walter F."/>
            <person name="Albersmeier A."/>
            <person name="Kalinowski J."/>
            <person name="Ruckert C."/>
        </authorList>
    </citation>
    <scope>NUCLEOTIDE SEQUENCE</scope>
    <source>
        <strain evidence="7">KCTC 42651</strain>
    </source>
</reference>
<evidence type="ECO:0000256" key="1">
    <source>
        <dbReference type="ARBA" id="ARBA00008366"/>
    </source>
</evidence>
<dbReference type="PIRSF" id="PIRSF005426">
    <property type="entry name" value="Frp"/>
    <property type="match status" value="1"/>
</dbReference>
<reference evidence="7" key="2">
    <citation type="submission" date="2020-09" db="EMBL/GenBank/DDBJ databases">
        <authorList>
            <person name="Sun Q."/>
            <person name="Kim S."/>
        </authorList>
    </citation>
    <scope>NUCLEOTIDE SEQUENCE</scope>
    <source>
        <strain evidence="7">KCTC 42651</strain>
    </source>
</reference>
<dbReference type="Proteomes" id="UP000630353">
    <property type="component" value="Unassembled WGS sequence"/>
</dbReference>
<keyword evidence="2 5" id="KW-0285">Flavoprotein</keyword>
<dbReference type="Pfam" id="PF00881">
    <property type="entry name" value="Nitroreductase"/>
    <property type="match status" value="1"/>
</dbReference>
<proteinExistence type="inferred from homology"/>
<evidence type="ECO:0000313" key="7">
    <source>
        <dbReference type="EMBL" id="GHD60047.1"/>
    </source>
</evidence>